<dbReference type="AlphaFoldDB" id="A0A2D2D7X0"/>
<dbReference type="KEGG" id="mtw:CQW49_23605"/>
<accession>A0A2D2D7X0</accession>
<dbReference type="Pfam" id="PF00239">
    <property type="entry name" value="Resolvase"/>
    <property type="match status" value="1"/>
</dbReference>
<dbReference type="RefSeq" id="WP_024750094.1">
    <property type="nucleotide sequence ID" value="NZ_ADVE02000003.1"/>
</dbReference>
<keyword evidence="3" id="KW-1185">Reference proteome</keyword>
<proteinExistence type="predicted"/>
<feature type="domain" description="Resolvase/invertase-type recombinase catalytic" evidence="1">
    <location>
        <begin position="1"/>
        <end position="96"/>
    </location>
</feature>
<evidence type="ECO:0000313" key="2">
    <source>
        <dbReference type="EMBL" id="ATQ70939.1"/>
    </source>
</evidence>
<dbReference type="GO" id="GO:0000150">
    <property type="term" value="F:DNA strand exchange activity"/>
    <property type="evidence" value="ECO:0007669"/>
    <property type="project" value="InterPro"/>
</dbReference>
<keyword evidence="2" id="KW-0614">Plasmid</keyword>
<dbReference type="SUPFAM" id="SSF53041">
    <property type="entry name" value="Resolvase-like"/>
    <property type="match status" value="1"/>
</dbReference>
<sequence length="145" mass="15795">MTWLRPAQLHRALAAGKGDVLLVMRPPRPLDADLLNTLDSIAKAEAGFRSLADTWSDITTLHGKLMLAVLGGHAEFERELIRARTGEGRSRAKAQGVHMGRPPALNRHQRKEALAPLAKGTATQTDLVSGSRITRLAPKIFYSSL</sequence>
<name>A0A2D2D7X0_METT3</name>
<dbReference type="EMBL" id="CP023740">
    <property type="protein sequence ID" value="ATQ70939.1"/>
    <property type="molecule type" value="Genomic_DNA"/>
</dbReference>
<geneLocation type="plasmid" evidence="3">
    <name>pob3b3</name>
</geneLocation>
<dbReference type="InterPro" id="IPR036162">
    <property type="entry name" value="Resolvase-like_N_sf"/>
</dbReference>
<dbReference type="Gene3D" id="3.40.50.1390">
    <property type="entry name" value="Resolvase, N-terminal catalytic domain"/>
    <property type="match status" value="1"/>
</dbReference>
<dbReference type="InterPro" id="IPR006119">
    <property type="entry name" value="Resolv_N"/>
</dbReference>
<evidence type="ECO:0000313" key="3">
    <source>
        <dbReference type="Proteomes" id="UP000230709"/>
    </source>
</evidence>
<protein>
    <submittedName>
        <fullName evidence="2">Resolvase</fullName>
    </submittedName>
</protein>
<dbReference type="Proteomes" id="UP000230709">
    <property type="component" value="Plasmid pOB3b3"/>
</dbReference>
<dbReference type="PROSITE" id="PS51736">
    <property type="entry name" value="RECOMBINASES_3"/>
    <property type="match status" value="1"/>
</dbReference>
<reference evidence="3" key="1">
    <citation type="submission" date="2017-10" db="EMBL/GenBank/DDBJ databases">
        <title>Completed PacBio SMRT sequence of Methylosinus trichosporium OB3b reveals presence of a third large plasmid.</title>
        <authorList>
            <person name="Charles T.C."/>
            <person name="Lynch M.D.J."/>
            <person name="Heil J.R."/>
            <person name="Cheng J."/>
        </authorList>
    </citation>
    <scope>NUCLEOTIDE SEQUENCE [LARGE SCALE GENOMIC DNA]</scope>
    <source>
        <strain evidence="3">OB3b</strain>
        <plasmid evidence="3">pob3b3</plasmid>
    </source>
</reference>
<organism evidence="2 3">
    <name type="scientific">Methylosinus trichosporium (strain ATCC 35070 / NCIMB 11131 / UNIQEM 75 / OB3b)</name>
    <dbReference type="NCBI Taxonomy" id="595536"/>
    <lineage>
        <taxon>Bacteria</taxon>
        <taxon>Pseudomonadati</taxon>
        <taxon>Pseudomonadota</taxon>
        <taxon>Alphaproteobacteria</taxon>
        <taxon>Hyphomicrobiales</taxon>
        <taxon>Methylocystaceae</taxon>
        <taxon>Methylosinus</taxon>
    </lineage>
</organism>
<dbReference type="STRING" id="595536.GCA_000178815_00056"/>
<evidence type="ECO:0000259" key="1">
    <source>
        <dbReference type="PROSITE" id="PS51736"/>
    </source>
</evidence>
<dbReference type="GO" id="GO:0003677">
    <property type="term" value="F:DNA binding"/>
    <property type="evidence" value="ECO:0007669"/>
    <property type="project" value="InterPro"/>
</dbReference>
<gene>
    <name evidence="2" type="ORF">CQW49_23605</name>
</gene>